<dbReference type="InterPro" id="IPR055782">
    <property type="entry name" value="DUF7358"/>
</dbReference>
<sequence>MGLEKVVWLAKLQNLKCTVLLLFVLNGTVFGLALWLVIVSIQNSWPEQVLVVIVILVVVSGFRVFWLGAMGFAQVAVASVMITAQQDKDAQDGSLSHRDRRRRYKQWLWGGRVGFLLACLQVVGAAYLTHVIVEKKYANIHHNGQTGHWQKTVLVILNVFSWAATVVQCCVGSNMMAWHSLYDMHDEAWRAHYREVFNHGIRETLCCLGKSRYLSQLKNDEVDSVAALLGDLVAYRAQGASHLEVLAGVAMLKNQPPQLQSFSDKYKPAPAKELLEASILQPYAVAAYTGLLLDIGRNPLIFPCVWLYRQGVLAPWNRNQRPVLQGDNWWRGHAAAFLKHANLPPEALRNGRVSQVNGEAAYFVVVLHKLRTVLVAIRGTETPEDLLTDGLSQECHLSNTDLLGLLTGPGIDEKVRLNVMETMPHYAHIGIVNAARELSKELDNLTEDDNSNQGLLSKLLGSGGDCKGYKLRLVGHSLGGAIAALTGLRLRGRYPKLHVYAFGVLPCIDAVTAEACESFVTSVVYNDEFSSRLSVASMVRLRTNALNALASDSSSRNSSSRQHSKVMRNQVEDSSNSSSSFHTAAGGQGRGVAAGVSSSSASPSGRLLHSNLDCFLDVTTPKVKPQTLRKSCLRDPSLKRCIDPDGIPFFSLGDLWDSFDEWSAYGAGVPLMLNGDENVVQYYVPYVSALQLYTLPSRRPHVGAPGAESDEGSEASSDGENESPMGLGRSLRRQSFKDSDSSSSCSHMGSGPRLECSPFVNGDGEEGEVWSYFETSPPYSRVPLVDKIADLSQDFDPESNPLRTLRSVDLLPNSWLSVAWYPIYRIPTGPTLRDLAACFLTFHSLSTPMHGASGVEACGLPMLCPRDTSRLALRAFGLASYKLKGALWTSNLERRHATLLQNSADAHLKQLGVQHPDYIFFTSRSNSGR</sequence>
<feature type="compositionally biased region" description="Acidic residues" evidence="1">
    <location>
        <begin position="708"/>
        <end position="721"/>
    </location>
</feature>
<dbReference type="Pfam" id="PF24057">
    <property type="entry name" value="DUF7358"/>
    <property type="match status" value="1"/>
</dbReference>
<dbReference type="InterPro" id="IPR008507">
    <property type="entry name" value="DUF789"/>
</dbReference>
<feature type="region of interest" description="Disordered" evidence="1">
    <location>
        <begin position="550"/>
        <end position="598"/>
    </location>
</feature>
<evidence type="ECO:0000259" key="3">
    <source>
        <dbReference type="Pfam" id="PF01764"/>
    </source>
</evidence>
<organism evidence="5 6">
    <name type="scientific">Sphagnum jensenii</name>
    <dbReference type="NCBI Taxonomy" id="128206"/>
    <lineage>
        <taxon>Eukaryota</taxon>
        <taxon>Viridiplantae</taxon>
        <taxon>Streptophyta</taxon>
        <taxon>Embryophyta</taxon>
        <taxon>Bryophyta</taxon>
        <taxon>Sphagnophytina</taxon>
        <taxon>Sphagnopsida</taxon>
        <taxon>Sphagnales</taxon>
        <taxon>Sphagnaceae</taxon>
        <taxon>Sphagnum</taxon>
    </lineage>
</organism>
<evidence type="ECO:0000313" key="6">
    <source>
        <dbReference type="Proteomes" id="UP001497522"/>
    </source>
</evidence>
<dbReference type="PANTHER" id="PTHR47030">
    <property type="entry name" value="LIPASE CLASS 3 FAMILY PROTEIN"/>
    <property type="match status" value="1"/>
</dbReference>
<protein>
    <recommendedName>
        <fullName evidence="7">Fungal lipase-like domain-containing protein</fullName>
    </recommendedName>
</protein>
<reference evidence="5" key="1">
    <citation type="submission" date="2024-03" db="EMBL/GenBank/DDBJ databases">
        <authorList>
            <consortium name="ELIXIR-Norway"/>
            <consortium name="Elixir Norway"/>
        </authorList>
    </citation>
    <scope>NUCLEOTIDE SEQUENCE</scope>
</reference>
<feature type="transmembrane region" description="Helical" evidence="2">
    <location>
        <begin position="48"/>
        <end position="66"/>
    </location>
</feature>
<keyword evidence="6" id="KW-1185">Reference proteome</keyword>
<feature type="domain" description="Fungal lipase-type" evidence="3">
    <location>
        <begin position="375"/>
        <end position="527"/>
    </location>
</feature>
<feature type="transmembrane region" description="Helical" evidence="2">
    <location>
        <begin position="107"/>
        <end position="128"/>
    </location>
</feature>
<dbReference type="Pfam" id="PF01764">
    <property type="entry name" value="Lipase_3"/>
    <property type="match status" value="1"/>
</dbReference>
<dbReference type="SUPFAM" id="SSF53474">
    <property type="entry name" value="alpha/beta-Hydrolases"/>
    <property type="match status" value="1"/>
</dbReference>
<accession>A0ABP1BX36</accession>
<evidence type="ECO:0000313" key="5">
    <source>
        <dbReference type="EMBL" id="CAK9880988.1"/>
    </source>
</evidence>
<dbReference type="Pfam" id="PF05623">
    <property type="entry name" value="DUF789"/>
    <property type="match status" value="1"/>
</dbReference>
<dbReference type="PANTHER" id="PTHR47030:SF2">
    <property type="entry name" value="LIPASE CLASS 3 FAMILY PROTEIN"/>
    <property type="match status" value="1"/>
</dbReference>
<feature type="compositionally biased region" description="Low complexity" evidence="1">
    <location>
        <begin position="741"/>
        <end position="750"/>
    </location>
</feature>
<feature type="transmembrane region" description="Helical" evidence="2">
    <location>
        <begin position="20"/>
        <end position="42"/>
    </location>
</feature>
<feature type="region of interest" description="Disordered" evidence="1">
    <location>
        <begin position="701"/>
        <end position="758"/>
    </location>
</feature>
<dbReference type="CDD" id="cd00519">
    <property type="entry name" value="Lipase_3"/>
    <property type="match status" value="1"/>
</dbReference>
<dbReference type="EMBL" id="OZ023709">
    <property type="protein sequence ID" value="CAK9880988.1"/>
    <property type="molecule type" value="Genomic_DNA"/>
</dbReference>
<name>A0ABP1BX36_9BRYO</name>
<dbReference type="InterPro" id="IPR029058">
    <property type="entry name" value="AB_hydrolase_fold"/>
</dbReference>
<gene>
    <name evidence="5" type="ORF">CSSPJE1EN2_LOCUS22387</name>
</gene>
<feature type="compositionally biased region" description="Low complexity" evidence="1">
    <location>
        <begin position="550"/>
        <end position="561"/>
    </location>
</feature>
<feature type="domain" description="DUF7358" evidence="4">
    <location>
        <begin position="12"/>
        <end position="235"/>
    </location>
</feature>
<evidence type="ECO:0000256" key="1">
    <source>
        <dbReference type="SAM" id="MobiDB-lite"/>
    </source>
</evidence>
<dbReference type="Proteomes" id="UP001497522">
    <property type="component" value="Chromosome 8"/>
</dbReference>
<keyword evidence="2" id="KW-0812">Transmembrane</keyword>
<evidence type="ECO:0008006" key="7">
    <source>
        <dbReference type="Google" id="ProtNLM"/>
    </source>
</evidence>
<evidence type="ECO:0000259" key="4">
    <source>
        <dbReference type="Pfam" id="PF24057"/>
    </source>
</evidence>
<dbReference type="InterPro" id="IPR002921">
    <property type="entry name" value="Fungal_lipase-type"/>
</dbReference>
<proteinExistence type="predicted"/>
<keyword evidence="2" id="KW-1133">Transmembrane helix</keyword>
<dbReference type="Gene3D" id="3.40.50.1820">
    <property type="entry name" value="alpha/beta hydrolase"/>
    <property type="match status" value="1"/>
</dbReference>
<keyword evidence="2" id="KW-0472">Membrane</keyword>
<evidence type="ECO:0000256" key="2">
    <source>
        <dbReference type="SAM" id="Phobius"/>
    </source>
</evidence>